<name>A0A978UJ23_ZIZJJ</name>
<dbReference type="InterPro" id="IPR053781">
    <property type="entry name" value="F-box_AtFBL13-like"/>
</dbReference>
<dbReference type="InterPro" id="IPR053197">
    <property type="entry name" value="F-box_SCFL_complex_component"/>
</dbReference>
<dbReference type="InterPro" id="IPR001810">
    <property type="entry name" value="F-box_dom"/>
</dbReference>
<reference evidence="2" key="1">
    <citation type="journal article" date="2021" name="Front. Plant Sci.">
        <title>Chromosome-Scale Genome Assembly for Chinese Sour Jujube and Insights Into Its Genome Evolution and Domestication Signature.</title>
        <authorList>
            <person name="Shen L.-Y."/>
            <person name="Luo H."/>
            <person name="Wang X.-L."/>
            <person name="Wang X.-M."/>
            <person name="Qiu X.-J."/>
            <person name="Liu H."/>
            <person name="Zhou S.-S."/>
            <person name="Jia K.-H."/>
            <person name="Nie S."/>
            <person name="Bao Y.-T."/>
            <person name="Zhang R.-G."/>
            <person name="Yun Q.-Z."/>
            <person name="Chai Y.-H."/>
            <person name="Lu J.-Y."/>
            <person name="Li Y."/>
            <person name="Zhao S.-W."/>
            <person name="Mao J.-F."/>
            <person name="Jia S.-G."/>
            <person name="Mao Y.-M."/>
        </authorList>
    </citation>
    <scope>NUCLEOTIDE SEQUENCE</scope>
    <source>
        <strain evidence="2">AT0</strain>
        <tissue evidence="2">Leaf</tissue>
    </source>
</reference>
<organism evidence="2 3">
    <name type="scientific">Ziziphus jujuba var. spinosa</name>
    <dbReference type="NCBI Taxonomy" id="714518"/>
    <lineage>
        <taxon>Eukaryota</taxon>
        <taxon>Viridiplantae</taxon>
        <taxon>Streptophyta</taxon>
        <taxon>Embryophyta</taxon>
        <taxon>Tracheophyta</taxon>
        <taxon>Spermatophyta</taxon>
        <taxon>Magnoliopsida</taxon>
        <taxon>eudicotyledons</taxon>
        <taxon>Gunneridae</taxon>
        <taxon>Pentapetalae</taxon>
        <taxon>rosids</taxon>
        <taxon>fabids</taxon>
        <taxon>Rosales</taxon>
        <taxon>Rhamnaceae</taxon>
        <taxon>Paliureae</taxon>
        <taxon>Ziziphus</taxon>
    </lineage>
</organism>
<proteinExistence type="predicted"/>
<dbReference type="InterPro" id="IPR036047">
    <property type="entry name" value="F-box-like_dom_sf"/>
</dbReference>
<feature type="domain" description="F-box" evidence="1">
    <location>
        <begin position="158"/>
        <end position="198"/>
    </location>
</feature>
<dbReference type="PANTHER" id="PTHR34223">
    <property type="entry name" value="OS11G0201299 PROTEIN"/>
    <property type="match status" value="1"/>
</dbReference>
<protein>
    <recommendedName>
        <fullName evidence="1">F-box domain-containing protein</fullName>
    </recommendedName>
</protein>
<gene>
    <name evidence="2" type="ORF">FEM48_Zijuj11G0129500</name>
</gene>
<dbReference type="SUPFAM" id="SSF81383">
    <property type="entry name" value="F-box domain"/>
    <property type="match status" value="2"/>
</dbReference>
<dbReference type="PANTHER" id="PTHR34223:SF83">
    <property type="entry name" value="F-BOX DOMAIN-CONTAINING PROTEIN"/>
    <property type="match status" value="1"/>
</dbReference>
<dbReference type="SMART" id="SM00256">
    <property type="entry name" value="FBOX"/>
    <property type="match status" value="2"/>
</dbReference>
<sequence length="232" mass="27104">MDSGFSNLPDAIIHHIMSFLPIKEASRMSILSKSFNYSWRSFPLMNFDYLLEQRHAESFLDSLIYSLQHRLLRITYPQKLRFCGFPGNELDSTSSNIHRMINFGIENNVGELELESIKGIPFLLKSISTFKCRRYFFSTCFLMMEKRENPAMDRFSNLPGHIIPHIMSFLPTKDSTQMSILSNTFHSSWRSVPVMDFDYSLFRRSCSLFIQPVNFSDMKCDIPELKGDNYKV</sequence>
<dbReference type="AlphaFoldDB" id="A0A978UJ23"/>
<dbReference type="EMBL" id="JAEACU010000011">
    <property type="protein sequence ID" value="KAH7514804.1"/>
    <property type="molecule type" value="Genomic_DNA"/>
</dbReference>
<dbReference type="CDD" id="cd22160">
    <property type="entry name" value="F-box_AtFBL13-like"/>
    <property type="match status" value="1"/>
</dbReference>
<evidence type="ECO:0000259" key="1">
    <source>
        <dbReference type="SMART" id="SM00256"/>
    </source>
</evidence>
<accession>A0A978UJ23</accession>
<feature type="domain" description="F-box" evidence="1">
    <location>
        <begin position="8"/>
        <end position="48"/>
    </location>
</feature>
<comment type="caution">
    <text evidence="2">The sequence shown here is derived from an EMBL/GenBank/DDBJ whole genome shotgun (WGS) entry which is preliminary data.</text>
</comment>
<evidence type="ECO:0000313" key="3">
    <source>
        <dbReference type="Proteomes" id="UP000813462"/>
    </source>
</evidence>
<evidence type="ECO:0000313" key="2">
    <source>
        <dbReference type="EMBL" id="KAH7514804.1"/>
    </source>
</evidence>
<dbReference type="Proteomes" id="UP000813462">
    <property type="component" value="Unassembled WGS sequence"/>
</dbReference>
<dbReference type="Pfam" id="PF00646">
    <property type="entry name" value="F-box"/>
    <property type="match status" value="2"/>
</dbReference>